<comment type="caution">
    <text evidence="4">The sequence shown here is derived from an EMBL/GenBank/DDBJ whole genome shotgun (WGS) entry which is preliminary data.</text>
</comment>
<dbReference type="Pfam" id="PF03960">
    <property type="entry name" value="ArsC"/>
    <property type="match status" value="1"/>
</dbReference>
<reference evidence="4 5" key="1">
    <citation type="submission" date="2024-07" db="EMBL/GenBank/DDBJ databases">
        <title>The genome sequence of type strain Sediminicola arcticus GDMCC 1.2805.</title>
        <authorList>
            <person name="Liu Y."/>
        </authorList>
    </citation>
    <scope>NUCLEOTIDE SEQUENCE [LARGE SCALE GENOMIC DNA]</scope>
    <source>
        <strain evidence="4 5">GDMCC 1.2805</strain>
    </source>
</reference>
<sequence length="113" mass="13216">MIKIYHNPRCKKSREALELLKDSGKEYEVIKYLEDIPTKEELREVLNCLSLNAEHLVRKNEPIWKEKFKGKLLSEEDIINAMISYPKLIERPIVIQGAKAIIGRPPEKVNELF</sequence>
<proteinExistence type="inferred from homology"/>
<protein>
    <submittedName>
        <fullName evidence="4">Arsenate reductase (Glutaredoxin)</fullName>
        <ecNumber evidence="4">1.20.4.1</ecNumber>
    </submittedName>
</protein>
<comment type="similarity">
    <text evidence="1 3">Belongs to the ArsC family.</text>
</comment>
<dbReference type="PANTHER" id="PTHR30041">
    <property type="entry name" value="ARSENATE REDUCTASE"/>
    <property type="match status" value="1"/>
</dbReference>
<organism evidence="4 5">
    <name type="scientific">Sediminicola arcticus</name>
    <dbReference type="NCBI Taxonomy" id="1574308"/>
    <lineage>
        <taxon>Bacteria</taxon>
        <taxon>Pseudomonadati</taxon>
        <taxon>Bacteroidota</taxon>
        <taxon>Flavobacteriia</taxon>
        <taxon>Flavobacteriales</taxon>
        <taxon>Flavobacteriaceae</taxon>
        <taxon>Sediminicola</taxon>
    </lineage>
</organism>
<dbReference type="InterPro" id="IPR036249">
    <property type="entry name" value="Thioredoxin-like_sf"/>
</dbReference>
<dbReference type="GO" id="GO:0008794">
    <property type="term" value="F:arsenate reductase (glutaredoxin) activity"/>
    <property type="evidence" value="ECO:0007669"/>
    <property type="project" value="UniProtKB-EC"/>
</dbReference>
<evidence type="ECO:0000256" key="2">
    <source>
        <dbReference type="ARBA" id="ARBA00023002"/>
    </source>
</evidence>
<dbReference type="EMBL" id="JBEXAE010000003">
    <property type="protein sequence ID" value="MET6990442.1"/>
    <property type="molecule type" value="Genomic_DNA"/>
</dbReference>
<dbReference type="PANTHER" id="PTHR30041:SF4">
    <property type="entry name" value="ARSENATE REDUCTASE"/>
    <property type="match status" value="1"/>
</dbReference>
<gene>
    <name evidence="4" type="primary">arsC</name>
    <name evidence="4" type="ORF">ABXZ36_07260</name>
</gene>
<dbReference type="RefSeq" id="WP_354614841.1">
    <property type="nucleotide sequence ID" value="NZ_JBEXAE010000003.1"/>
</dbReference>
<evidence type="ECO:0000313" key="4">
    <source>
        <dbReference type="EMBL" id="MET6990442.1"/>
    </source>
</evidence>
<dbReference type="InterPro" id="IPR006660">
    <property type="entry name" value="Arsenate_reductase-like"/>
</dbReference>
<name>A0ABV2STI4_9FLAO</name>
<dbReference type="SUPFAM" id="SSF52833">
    <property type="entry name" value="Thioredoxin-like"/>
    <property type="match status" value="1"/>
</dbReference>
<keyword evidence="5" id="KW-1185">Reference proteome</keyword>
<dbReference type="EC" id="1.20.4.1" evidence="4"/>
<dbReference type="InterPro" id="IPR006659">
    <property type="entry name" value="Arsenate_reductase"/>
</dbReference>
<evidence type="ECO:0000256" key="3">
    <source>
        <dbReference type="PROSITE-ProRule" id="PRU01282"/>
    </source>
</evidence>
<dbReference type="NCBIfam" id="TIGR00014">
    <property type="entry name" value="arsC"/>
    <property type="match status" value="1"/>
</dbReference>
<dbReference type="CDD" id="cd03034">
    <property type="entry name" value="ArsC_ArsC"/>
    <property type="match status" value="1"/>
</dbReference>
<accession>A0ABV2STI4</accession>
<keyword evidence="2 4" id="KW-0560">Oxidoreductase</keyword>
<dbReference type="PROSITE" id="PS51353">
    <property type="entry name" value="ARSC"/>
    <property type="match status" value="1"/>
</dbReference>
<evidence type="ECO:0000313" key="5">
    <source>
        <dbReference type="Proteomes" id="UP001549799"/>
    </source>
</evidence>
<dbReference type="Gene3D" id="3.40.30.10">
    <property type="entry name" value="Glutaredoxin"/>
    <property type="match status" value="1"/>
</dbReference>
<dbReference type="Proteomes" id="UP001549799">
    <property type="component" value="Unassembled WGS sequence"/>
</dbReference>
<evidence type="ECO:0000256" key="1">
    <source>
        <dbReference type="ARBA" id="ARBA00007198"/>
    </source>
</evidence>